<evidence type="ECO:0000256" key="3">
    <source>
        <dbReference type="ARBA" id="ARBA00022475"/>
    </source>
</evidence>
<organism evidence="10 11">
    <name type="scientific">Pseudothauera rhizosphaerae</name>
    <dbReference type="NCBI Taxonomy" id="2565932"/>
    <lineage>
        <taxon>Bacteria</taxon>
        <taxon>Pseudomonadati</taxon>
        <taxon>Pseudomonadota</taxon>
        <taxon>Betaproteobacteria</taxon>
        <taxon>Rhodocyclales</taxon>
        <taxon>Zoogloeaceae</taxon>
        <taxon>Pseudothauera</taxon>
    </lineage>
</organism>
<feature type="transmembrane region" description="Helical" evidence="7">
    <location>
        <begin position="796"/>
        <end position="816"/>
    </location>
</feature>
<evidence type="ECO:0000256" key="7">
    <source>
        <dbReference type="SAM" id="Phobius"/>
    </source>
</evidence>
<dbReference type="PANTHER" id="PTHR30489:SF0">
    <property type="entry name" value="LIPOPROTEIN-RELEASING SYSTEM TRANSMEMBRANE PROTEIN LOLE"/>
    <property type="match status" value="1"/>
</dbReference>
<feature type="transmembrane region" description="Helical" evidence="7">
    <location>
        <begin position="306"/>
        <end position="331"/>
    </location>
</feature>
<evidence type="ECO:0000313" key="11">
    <source>
        <dbReference type="Proteomes" id="UP000307956"/>
    </source>
</evidence>
<evidence type="ECO:0000256" key="5">
    <source>
        <dbReference type="ARBA" id="ARBA00022989"/>
    </source>
</evidence>
<protein>
    <submittedName>
        <fullName evidence="10">FtsX-like permease family protein</fullName>
    </submittedName>
</protein>
<dbReference type="Pfam" id="PF12704">
    <property type="entry name" value="MacB_PCD"/>
    <property type="match status" value="2"/>
</dbReference>
<comment type="similarity">
    <text evidence="2">Belongs to the ABC-4 integral membrane protein family. LolC/E subfamily.</text>
</comment>
<dbReference type="InterPro" id="IPR025857">
    <property type="entry name" value="MacB_PCD"/>
</dbReference>
<dbReference type="GO" id="GO:0044874">
    <property type="term" value="P:lipoprotein localization to outer membrane"/>
    <property type="evidence" value="ECO:0007669"/>
    <property type="project" value="TreeGrafter"/>
</dbReference>
<dbReference type="RefSeq" id="WP_136383900.1">
    <property type="nucleotide sequence ID" value="NZ_SSOD01000003.1"/>
</dbReference>
<proteinExistence type="inferred from homology"/>
<feature type="transmembrane region" description="Helical" evidence="7">
    <location>
        <begin position="748"/>
        <end position="776"/>
    </location>
</feature>
<dbReference type="AlphaFoldDB" id="A0A4S4AU33"/>
<feature type="domain" description="ABC3 transporter permease C-terminal" evidence="8">
    <location>
        <begin position="255"/>
        <end position="376"/>
    </location>
</feature>
<dbReference type="InterPro" id="IPR003838">
    <property type="entry name" value="ABC3_permease_C"/>
</dbReference>
<sequence length="832" mass="85254">MSAALRRLFLASLRRRPLATALSLAAIALGVALGLAVQLIHDAALDEFGRGLRLLAGESDLQVLGPRGGFDDALYLALAARPEVAEASPLLEVQARLPGRDGSLRILGADIFRLPGVQPALLPVPAEGVGQFAALEAGRIFLSAAASAELGLAPGNVLAVQSGVVEHALTVSGGVPGAGAGQALGVMDIAAAQQLFDRPGLLTRIDLRLAPGVAREEARRSLAALLPPGVELLAPEAAAAQVAGLSRAYRVNLGMLAAIALLTGAFLVFSTQMLAVARRRQEFAFLRALGLERSGLKRGLLAEGAALGLLGGLGGVALGHGLAALAFRLVGGDLGAGFFEGLRPALRFEPLPALAYAALGVAAGVAGSWVPARDAAALVPARALRAADEAGLDARPRWVAAFSCALAAAVLSRLPALGGVPVAGYAAVACILAAAVLALPGVTAAVARVLARGRAVLWRLAHARLAAAPGQTVVAGAAVVASVALAAAMAIMVNSFRLSLDDWLARMLPADLYLQASSSAASGYLDEDTVAAVAALPGVAAVEPIRFEQIRLDGQRAPVTLLARTIRAEGDLPLVEGHIAVPPDDLPQAWISEAMVDLFGLATGDELAVPMAGRLQRFRVAGVWRDYARQHGAVAVDLAVYQALGGDHRANDLAIRLRPGADPAAVAQAAVAALGERTVRVATTGEVRARSLEIFDRSFLVTYLMEAAAVLIGLAGIATSFAALATARRREFGMLRHLGFTRGEIGRLLALEGALAAALGVAVGLAAGAAVAWVLVEVVNRQSFHWSMDMSVPAGGLALFAAVLVALAALAARLAGAHAMRRPAVLAVREDW</sequence>
<reference evidence="10 11" key="1">
    <citation type="submission" date="2019-04" db="EMBL/GenBank/DDBJ databases">
        <title>Azoarcus rhizosphaerae sp. nov. isolated from rhizosphere of Ficus religiosa.</title>
        <authorList>
            <person name="Lin S.-Y."/>
            <person name="Hameed A."/>
            <person name="Hsu Y.-H."/>
            <person name="Young C.-C."/>
        </authorList>
    </citation>
    <scope>NUCLEOTIDE SEQUENCE [LARGE SCALE GENOMIC DNA]</scope>
    <source>
        <strain evidence="10 11">CC-YHH848</strain>
    </source>
</reference>
<feature type="domain" description="MacB-like periplasmic core" evidence="9">
    <location>
        <begin position="477"/>
        <end position="671"/>
    </location>
</feature>
<comment type="caution">
    <text evidence="10">The sequence shown here is derived from an EMBL/GenBank/DDBJ whole genome shotgun (WGS) entry which is preliminary data.</text>
</comment>
<accession>A0A4S4AU33</accession>
<feature type="transmembrane region" description="Helical" evidence="7">
    <location>
        <begin position="253"/>
        <end position="277"/>
    </location>
</feature>
<feature type="transmembrane region" description="Helical" evidence="7">
    <location>
        <begin position="472"/>
        <end position="493"/>
    </location>
</feature>
<feature type="transmembrane region" description="Helical" evidence="7">
    <location>
        <begin position="700"/>
        <end position="727"/>
    </location>
</feature>
<evidence type="ECO:0000313" key="10">
    <source>
        <dbReference type="EMBL" id="THF63449.1"/>
    </source>
</evidence>
<dbReference type="Proteomes" id="UP000307956">
    <property type="component" value="Unassembled WGS sequence"/>
</dbReference>
<keyword evidence="3" id="KW-1003">Cell membrane</keyword>
<dbReference type="InterPro" id="IPR051447">
    <property type="entry name" value="Lipoprotein-release_system"/>
</dbReference>
<comment type="subcellular location">
    <subcellularLocation>
        <location evidence="1">Cell membrane</location>
        <topology evidence="1">Multi-pass membrane protein</topology>
    </subcellularLocation>
</comment>
<feature type="transmembrane region" description="Helical" evidence="7">
    <location>
        <begin position="398"/>
        <end position="416"/>
    </location>
</feature>
<dbReference type="GO" id="GO:0098797">
    <property type="term" value="C:plasma membrane protein complex"/>
    <property type="evidence" value="ECO:0007669"/>
    <property type="project" value="TreeGrafter"/>
</dbReference>
<evidence type="ECO:0000259" key="8">
    <source>
        <dbReference type="Pfam" id="PF02687"/>
    </source>
</evidence>
<keyword evidence="4 7" id="KW-0812">Transmembrane</keyword>
<evidence type="ECO:0000256" key="4">
    <source>
        <dbReference type="ARBA" id="ARBA00022692"/>
    </source>
</evidence>
<name>A0A4S4AU33_9RHOO</name>
<evidence type="ECO:0000256" key="2">
    <source>
        <dbReference type="ARBA" id="ARBA00005236"/>
    </source>
</evidence>
<dbReference type="PANTHER" id="PTHR30489">
    <property type="entry name" value="LIPOPROTEIN-RELEASING SYSTEM TRANSMEMBRANE PROTEIN LOLE"/>
    <property type="match status" value="1"/>
</dbReference>
<keyword evidence="5 7" id="KW-1133">Transmembrane helix</keyword>
<feature type="domain" description="ABC3 transporter permease C-terminal" evidence="8">
    <location>
        <begin position="708"/>
        <end position="822"/>
    </location>
</feature>
<feature type="transmembrane region" description="Helical" evidence="7">
    <location>
        <begin position="422"/>
        <end position="451"/>
    </location>
</feature>
<keyword evidence="6 7" id="KW-0472">Membrane</keyword>
<keyword evidence="11" id="KW-1185">Reference proteome</keyword>
<evidence type="ECO:0000256" key="1">
    <source>
        <dbReference type="ARBA" id="ARBA00004651"/>
    </source>
</evidence>
<dbReference type="OrthoDB" id="5291724at2"/>
<dbReference type="Pfam" id="PF02687">
    <property type="entry name" value="FtsX"/>
    <property type="match status" value="2"/>
</dbReference>
<dbReference type="EMBL" id="SSOD01000003">
    <property type="protein sequence ID" value="THF63449.1"/>
    <property type="molecule type" value="Genomic_DNA"/>
</dbReference>
<gene>
    <name evidence="10" type="ORF">E6O51_05170</name>
</gene>
<evidence type="ECO:0000256" key="6">
    <source>
        <dbReference type="ARBA" id="ARBA00023136"/>
    </source>
</evidence>
<feature type="transmembrane region" description="Helical" evidence="7">
    <location>
        <begin position="351"/>
        <end position="372"/>
    </location>
</feature>
<feature type="domain" description="MacB-like periplasmic core" evidence="9">
    <location>
        <begin position="20"/>
        <end position="224"/>
    </location>
</feature>
<evidence type="ECO:0000259" key="9">
    <source>
        <dbReference type="Pfam" id="PF12704"/>
    </source>
</evidence>